<evidence type="ECO:0000313" key="2">
    <source>
        <dbReference type="EMBL" id="KAA8894734.1"/>
    </source>
</evidence>
<feature type="region of interest" description="Disordered" evidence="1">
    <location>
        <begin position="246"/>
        <end position="276"/>
    </location>
</feature>
<evidence type="ECO:0000256" key="1">
    <source>
        <dbReference type="SAM" id="MobiDB-lite"/>
    </source>
</evidence>
<dbReference type="EMBL" id="VXIS01000315">
    <property type="protein sequence ID" value="KAA8894734.1"/>
    <property type="molecule type" value="Genomic_DNA"/>
</dbReference>
<gene>
    <name evidence="2" type="ORF">FN846DRAFT_894805</name>
</gene>
<dbReference type="InParanoid" id="A0A5J5EHL7"/>
<keyword evidence="3" id="KW-1185">Reference proteome</keyword>
<organism evidence="2 3">
    <name type="scientific">Sphaerosporella brunnea</name>
    <dbReference type="NCBI Taxonomy" id="1250544"/>
    <lineage>
        <taxon>Eukaryota</taxon>
        <taxon>Fungi</taxon>
        <taxon>Dikarya</taxon>
        <taxon>Ascomycota</taxon>
        <taxon>Pezizomycotina</taxon>
        <taxon>Pezizomycetes</taxon>
        <taxon>Pezizales</taxon>
        <taxon>Pyronemataceae</taxon>
        <taxon>Sphaerosporella</taxon>
    </lineage>
</organism>
<feature type="compositionally biased region" description="Polar residues" evidence="1">
    <location>
        <begin position="249"/>
        <end position="272"/>
    </location>
</feature>
<name>A0A5J5EHL7_9PEZI</name>
<protein>
    <submittedName>
        <fullName evidence="2">Uncharacterized protein</fullName>
    </submittedName>
</protein>
<dbReference type="OrthoDB" id="2966751at2759"/>
<reference evidence="2 3" key="1">
    <citation type="submission" date="2019-09" db="EMBL/GenBank/DDBJ databases">
        <title>Draft genome of the ectomycorrhizal ascomycete Sphaerosporella brunnea.</title>
        <authorList>
            <consortium name="DOE Joint Genome Institute"/>
            <person name="Benucci G.M."/>
            <person name="Marozzi G."/>
            <person name="Antonielli L."/>
            <person name="Sanchez S."/>
            <person name="Marco P."/>
            <person name="Wang X."/>
            <person name="Falini L.B."/>
            <person name="Barry K."/>
            <person name="Haridas S."/>
            <person name="Lipzen A."/>
            <person name="Labutti K."/>
            <person name="Grigoriev I.V."/>
            <person name="Murat C."/>
            <person name="Martin F."/>
            <person name="Albertini E."/>
            <person name="Donnini D."/>
            <person name="Bonito G."/>
        </authorList>
    </citation>
    <scope>NUCLEOTIDE SEQUENCE [LARGE SCALE GENOMIC DNA]</scope>
    <source>
        <strain evidence="2 3">Sb_GMNB300</strain>
    </source>
</reference>
<comment type="caution">
    <text evidence="2">The sequence shown here is derived from an EMBL/GenBank/DDBJ whole genome shotgun (WGS) entry which is preliminary data.</text>
</comment>
<accession>A0A5J5EHL7</accession>
<evidence type="ECO:0000313" key="3">
    <source>
        <dbReference type="Proteomes" id="UP000326924"/>
    </source>
</evidence>
<dbReference type="AlphaFoldDB" id="A0A5J5EHL7"/>
<sequence>MVNYSVVFHGPLMLGNAVSGGSGESGISPLQRFQARIFVEERSVEGVISEPLEGMFIHWASDLEHLLVEDSLCTVHGRLIVRAGGQNLQWEVNSYMCFPFPGNPDDDQYMNRLPPPQPGALHAIGLCTRSTVPSDPNESCLRSFELRTTVYDRSNTDNHSTSFCVRCYLPAGPRFQATPIPERNALVAVAGEIIGVHEESGVIAILLHELIFLSARGQKRPAGDDINITSSGLGSTPRKRRAWDACGSRSGQKVNRQALVPSSPTPAGSSQDPLHVEDGVGIFGCG</sequence>
<proteinExistence type="predicted"/>
<dbReference type="Proteomes" id="UP000326924">
    <property type="component" value="Unassembled WGS sequence"/>
</dbReference>